<keyword evidence="7" id="KW-0325">Glycoprotein</keyword>
<dbReference type="PANTHER" id="PTHR42643:SF24">
    <property type="entry name" value="IONOTROPIC RECEPTOR 60A"/>
    <property type="match status" value="1"/>
</dbReference>
<evidence type="ECO:0000256" key="7">
    <source>
        <dbReference type="ARBA" id="ARBA00023180"/>
    </source>
</evidence>
<feature type="transmembrane region" description="Helical" evidence="8">
    <location>
        <begin position="380"/>
        <end position="404"/>
    </location>
</feature>
<keyword evidence="6" id="KW-0675">Receptor</keyword>
<keyword evidence="3 8" id="KW-0812">Transmembrane</keyword>
<dbReference type="SUPFAM" id="SSF53850">
    <property type="entry name" value="Periplasmic binding protein-like II"/>
    <property type="match status" value="1"/>
</dbReference>
<evidence type="ECO:0000313" key="10">
    <source>
        <dbReference type="Proteomes" id="UP001431783"/>
    </source>
</evidence>
<keyword evidence="4 8" id="KW-1133">Transmembrane helix</keyword>
<evidence type="ECO:0000256" key="2">
    <source>
        <dbReference type="ARBA" id="ARBA00022475"/>
    </source>
</evidence>
<dbReference type="PANTHER" id="PTHR42643">
    <property type="entry name" value="IONOTROPIC RECEPTOR 20A-RELATED"/>
    <property type="match status" value="1"/>
</dbReference>
<evidence type="ECO:0000313" key="9">
    <source>
        <dbReference type="EMBL" id="KAK9881347.1"/>
    </source>
</evidence>
<protein>
    <recommendedName>
        <fullName evidence="11">Ionotropic receptor</fullName>
    </recommendedName>
</protein>
<evidence type="ECO:0008006" key="11">
    <source>
        <dbReference type="Google" id="ProtNLM"/>
    </source>
</evidence>
<sequence>MNNSASAIPTKVLVDTDQSKCIAKLVIERNDFQDSSISILKRFVDYYKNHSFILHNDGLGAINVKQLVDILPTYRIISGNDSLIKPVAKEAVNIFFIQNISEVKSSHLNLRVFNEDGCNLFLSNEVSREICSLEGVNLSPATFVFDIKTDQLFSCFTANEELDITPVTKEEFNNLKIYHRSFGDLGGKTMKIYILNNQATLCRQVAIFIIFNDYYFRALINGFVDLVTSGTCNPTGAEADLVRALGEKFNFTPEFWVFEFENPERRWIEMIDAVGRGEAEFAVGTVVLAEDETVHYTSFTQSSAEYVVLYVNPTKELNLSKILMSFDLIVYLIAFLSLILIVILTITFTHLFNYGLENGRFIFILIKMVIEQGSNLSSGLYSFITMKLILALWLYFTIIFCTVLKSQIASILIKPETYDCRTVEDLQRNDFFFLIPDKDRLRFNAKYGWMTLKTREVPETIHYNDHREICPLTSYLFDYRFAVVHAEFDLLFGIKMCMKFFPQNKINNLRLFKESNIFHSFAMNPASPYKKQFSINIDRLKSSGIMNYWYEYLSKDLLGKLNKEHTPPRPFEVNQVYNFFILLLVGLGIGFVVLILEIIEAAIIGRYNITITIMNRL</sequence>
<keyword evidence="5 8" id="KW-0472">Membrane</keyword>
<dbReference type="Proteomes" id="UP001431783">
    <property type="component" value="Unassembled WGS sequence"/>
</dbReference>
<proteinExistence type="predicted"/>
<evidence type="ECO:0000256" key="6">
    <source>
        <dbReference type="ARBA" id="ARBA00023170"/>
    </source>
</evidence>
<keyword evidence="10" id="KW-1185">Reference proteome</keyword>
<dbReference type="AlphaFoldDB" id="A0AAW1ULD4"/>
<dbReference type="EMBL" id="JARQZJ010000068">
    <property type="protein sequence ID" value="KAK9881347.1"/>
    <property type="molecule type" value="Genomic_DNA"/>
</dbReference>
<evidence type="ECO:0000256" key="5">
    <source>
        <dbReference type="ARBA" id="ARBA00023136"/>
    </source>
</evidence>
<evidence type="ECO:0000256" key="4">
    <source>
        <dbReference type="ARBA" id="ARBA00022989"/>
    </source>
</evidence>
<accession>A0AAW1ULD4</accession>
<comment type="subcellular location">
    <subcellularLocation>
        <location evidence="1">Cell membrane</location>
        <topology evidence="1">Multi-pass membrane protein</topology>
    </subcellularLocation>
</comment>
<gene>
    <name evidence="9" type="ORF">WA026_015474</name>
</gene>
<feature type="transmembrane region" description="Helical" evidence="8">
    <location>
        <begin position="328"/>
        <end position="352"/>
    </location>
</feature>
<evidence type="ECO:0000256" key="3">
    <source>
        <dbReference type="ARBA" id="ARBA00022692"/>
    </source>
</evidence>
<evidence type="ECO:0000256" key="8">
    <source>
        <dbReference type="SAM" id="Phobius"/>
    </source>
</evidence>
<dbReference type="InterPro" id="IPR052192">
    <property type="entry name" value="Insect_Ionotropic_Sensory_Rcpt"/>
</dbReference>
<comment type="caution">
    <text evidence="9">The sequence shown here is derived from an EMBL/GenBank/DDBJ whole genome shotgun (WGS) entry which is preliminary data.</text>
</comment>
<evidence type="ECO:0000256" key="1">
    <source>
        <dbReference type="ARBA" id="ARBA00004651"/>
    </source>
</evidence>
<dbReference type="GO" id="GO:0005886">
    <property type="term" value="C:plasma membrane"/>
    <property type="evidence" value="ECO:0007669"/>
    <property type="project" value="UniProtKB-SubCell"/>
</dbReference>
<name>A0AAW1ULD4_9CUCU</name>
<reference evidence="9 10" key="1">
    <citation type="submission" date="2023-03" db="EMBL/GenBank/DDBJ databases">
        <title>Genome insight into feeding habits of ladybird beetles.</title>
        <authorList>
            <person name="Li H.-S."/>
            <person name="Huang Y.-H."/>
            <person name="Pang H."/>
        </authorList>
    </citation>
    <scope>NUCLEOTIDE SEQUENCE [LARGE SCALE GENOMIC DNA]</scope>
    <source>
        <strain evidence="9">SYSU_2023b</strain>
        <tissue evidence="9">Whole body</tissue>
    </source>
</reference>
<keyword evidence="2" id="KW-1003">Cell membrane</keyword>
<organism evidence="9 10">
    <name type="scientific">Henosepilachna vigintioctopunctata</name>
    <dbReference type="NCBI Taxonomy" id="420089"/>
    <lineage>
        <taxon>Eukaryota</taxon>
        <taxon>Metazoa</taxon>
        <taxon>Ecdysozoa</taxon>
        <taxon>Arthropoda</taxon>
        <taxon>Hexapoda</taxon>
        <taxon>Insecta</taxon>
        <taxon>Pterygota</taxon>
        <taxon>Neoptera</taxon>
        <taxon>Endopterygota</taxon>
        <taxon>Coleoptera</taxon>
        <taxon>Polyphaga</taxon>
        <taxon>Cucujiformia</taxon>
        <taxon>Coccinelloidea</taxon>
        <taxon>Coccinellidae</taxon>
        <taxon>Epilachninae</taxon>
        <taxon>Epilachnini</taxon>
        <taxon>Henosepilachna</taxon>
    </lineage>
</organism>
<feature type="transmembrane region" description="Helical" evidence="8">
    <location>
        <begin position="576"/>
        <end position="596"/>
    </location>
</feature>